<dbReference type="InterPro" id="IPR036514">
    <property type="entry name" value="SGNH_hydro_sf"/>
</dbReference>
<gene>
    <name evidence="2" type="ORF">R9X50_00745400</name>
</gene>
<sequence>MHGTNFKFRSSNQSFLHLNLNPTMDQFILFGDSITQQIYDPNLSFSLGAALSNDYIRRLEIINRGLSGYNTEQALQVLEESIPRPETANVRFLTIFFGANDARLPNMPGGPDQHVPVDKYKANLRAIITHPRVQEHVNARIILIAPPPLDEATLLQTDQVKYPGLIGDVLRRTNATTRQYATAVRELGCEMELPVIDLGFIIYARLGRPLAVHGPLSEYEDAVLRHYARQPGVDESMQTFLHDGLHLSGEGYKLLYLALTETILLTWPDQTPGQLPLLLPAWDDIAGWEKWKAR</sequence>
<dbReference type="InterPro" id="IPR045136">
    <property type="entry name" value="Iah1-like"/>
</dbReference>
<reference evidence="2 3" key="1">
    <citation type="submission" date="2023-11" db="EMBL/GenBank/DDBJ databases">
        <title>An acidophilic fungus is an integral part of prey digestion in a carnivorous sundew plant.</title>
        <authorList>
            <person name="Tsai I.J."/>
        </authorList>
    </citation>
    <scope>NUCLEOTIDE SEQUENCE [LARGE SCALE GENOMIC DNA]</scope>
    <source>
        <strain evidence="2">169a</strain>
    </source>
</reference>
<dbReference type="EMBL" id="CP138592">
    <property type="protein sequence ID" value="WPH04562.1"/>
    <property type="molecule type" value="Genomic_DNA"/>
</dbReference>
<dbReference type="CDD" id="cd01838">
    <property type="entry name" value="Isoamyl_acetate_hydrolase_like"/>
    <property type="match status" value="1"/>
</dbReference>
<dbReference type="AlphaFoldDB" id="A0AAQ3MDX9"/>
<proteinExistence type="predicted"/>
<protein>
    <submittedName>
        <fullName evidence="2">Isoamyl acetate-hydrolyzing esterase 1 like protein</fullName>
    </submittedName>
</protein>
<evidence type="ECO:0000313" key="2">
    <source>
        <dbReference type="EMBL" id="WPH04562.1"/>
    </source>
</evidence>
<dbReference type="Proteomes" id="UP001303373">
    <property type="component" value="Chromosome 13"/>
</dbReference>
<dbReference type="PANTHER" id="PTHR14209:SF19">
    <property type="entry name" value="ISOAMYL ACETATE-HYDROLYZING ESTERASE 1 HOMOLOG"/>
    <property type="match status" value="1"/>
</dbReference>
<evidence type="ECO:0000259" key="1">
    <source>
        <dbReference type="Pfam" id="PF13472"/>
    </source>
</evidence>
<keyword evidence="3" id="KW-1185">Reference proteome</keyword>
<feature type="domain" description="SGNH hydrolase-type esterase" evidence="1">
    <location>
        <begin position="29"/>
        <end position="254"/>
    </location>
</feature>
<organism evidence="2 3">
    <name type="scientific">Acrodontium crateriforme</name>
    <dbReference type="NCBI Taxonomy" id="150365"/>
    <lineage>
        <taxon>Eukaryota</taxon>
        <taxon>Fungi</taxon>
        <taxon>Dikarya</taxon>
        <taxon>Ascomycota</taxon>
        <taxon>Pezizomycotina</taxon>
        <taxon>Dothideomycetes</taxon>
        <taxon>Dothideomycetidae</taxon>
        <taxon>Mycosphaerellales</taxon>
        <taxon>Teratosphaeriaceae</taxon>
        <taxon>Acrodontium</taxon>
    </lineage>
</organism>
<dbReference type="Pfam" id="PF13472">
    <property type="entry name" value="Lipase_GDSL_2"/>
    <property type="match status" value="1"/>
</dbReference>
<dbReference type="PANTHER" id="PTHR14209">
    <property type="entry name" value="ISOAMYL ACETATE-HYDROLYZING ESTERASE 1"/>
    <property type="match status" value="1"/>
</dbReference>
<evidence type="ECO:0000313" key="3">
    <source>
        <dbReference type="Proteomes" id="UP001303373"/>
    </source>
</evidence>
<dbReference type="InterPro" id="IPR013830">
    <property type="entry name" value="SGNH_hydro"/>
</dbReference>
<name>A0AAQ3MDX9_9PEZI</name>
<accession>A0AAQ3MDX9</accession>
<dbReference type="SUPFAM" id="SSF52266">
    <property type="entry name" value="SGNH hydrolase"/>
    <property type="match status" value="1"/>
</dbReference>
<dbReference type="Gene3D" id="3.40.50.1110">
    <property type="entry name" value="SGNH hydrolase"/>
    <property type="match status" value="1"/>
</dbReference>